<dbReference type="RefSeq" id="WP_094267737.1">
    <property type="nucleotide sequence ID" value="NZ_NOIH01000007.1"/>
</dbReference>
<protein>
    <submittedName>
        <fullName evidence="5">RND transporter</fullName>
    </submittedName>
</protein>
<dbReference type="Gene3D" id="2.40.30.170">
    <property type="match status" value="1"/>
</dbReference>
<comment type="caution">
    <text evidence="5">The sequence shown here is derived from an EMBL/GenBank/DDBJ whole genome shotgun (WGS) entry which is preliminary data.</text>
</comment>
<dbReference type="OrthoDB" id="9811754at2"/>
<dbReference type="EMBL" id="NOIH01000007">
    <property type="protein sequence ID" value="OYD54505.1"/>
    <property type="molecule type" value="Genomic_DNA"/>
</dbReference>
<feature type="domain" description="Multidrug resistance protein MdtA-like barrel-sandwich hybrid" evidence="4">
    <location>
        <begin position="79"/>
        <end position="262"/>
    </location>
</feature>
<evidence type="ECO:0000256" key="2">
    <source>
        <dbReference type="ARBA" id="ARBA00023054"/>
    </source>
</evidence>
<proteinExistence type="predicted"/>
<dbReference type="InterPro" id="IPR058625">
    <property type="entry name" value="MdtA-like_BSH"/>
</dbReference>
<dbReference type="SUPFAM" id="SSF111369">
    <property type="entry name" value="HlyD-like secretion proteins"/>
    <property type="match status" value="2"/>
</dbReference>
<feature type="coiled-coil region" evidence="3">
    <location>
        <begin position="114"/>
        <end position="231"/>
    </location>
</feature>
<evidence type="ECO:0000313" key="6">
    <source>
        <dbReference type="Proteomes" id="UP000215181"/>
    </source>
</evidence>
<dbReference type="PANTHER" id="PTHR32347">
    <property type="entry name" value="EFFLUX SYSTEM COMPONENT YKNX-RELATED"/>
    <property type="match status" value="1"/>
</dbReference>
<dbReference type="InterPro" id="IPR050465">
    <property type="entry name" value="UPF0194_transport"/>
</dbReference>
<name>A0A235F1F4_9RHOO</name>
<keyword evidence="2 3" id="KW-0175">Coiled coil</keyword>
<dbReference type="Gene3D" id="2.40.50.100">
    <property type="match status" value="1"/>
</dbReference>
<gene>
    <name evidence="5" type="ORF">CGK74_06840</name>
</gene>
<dbReference type="AlphaFoldDB" id="A0A235F1F4"/>
<dbReference type="PANTHER" id="PTHR32347:SF14">
    <property type="entry name" value="EFFLUX SYSTEM COMPONENT YKNX-RELATED"/>
    <property type="match status" value="1"/>
</dbReference>
<keyword evidence="6" id="KW-1185">Reference proteome</keyword>
<comment type="subcellular location">
    <subcellularLocation>
        <location evidence="1">Cell envelope</location>
    </subcellularLocation>
</comment>
<dbReference type="Pfam" id="PF25917">
    <property type="entry name" value="BSH_RND"/>
    <property type="match status" value="1"/>
</dbReference>
<dbReference type="GO" id="GO:0030313">
    <property type="term" value="C:cell envelope"/>
    <property type="evidence" value="ECO:0007669"/>
    <property type="project" value="UniProtKB-SubCell"/>
</dbReference>
<dbReference type="Gene3D" id="1.20.1600.10">
    <property type="entry name" value="Outer membrane efflux proteins (OEP)"/>
    <property type="match status" value="1"/>
</dbReference>
<organism evidence="5 6">
    <name type="scientific">Thauera propionica</name>
    <dbReference type="NCBI Taxonomy" id="2019431"/>
    <lineage>
        <taxon>Bacteria</taxon>
        <taxon>Pseudomonadati</taxon>
        <taxon>Pseudomonadota</taxon>
        <taxon>Betaproteobacteria</taxon>
        <taxon>Rhodocyclales</taxon>
        <taxon>Zoogloeaceae</taxon>
        <taxon>Thauera</taxon>
    </lineage>
</organism>
<accession>A0A235F1F4</accession>
<evidence type="ECO:0000256" key="3">
    <source>
        <dbReference type="SAM" id="Coils"/>
    </source>
</evidence>
<evidence type="ECO:0000256" key="1">
    <source>
        <dbReference type="ARBA" id="ARBA00004196"/>
    </source>
</evidence>
<evidence type="ECO:0000259" key="4">
    <source>
        <dbReference type="Pfam" id="PF25917"/>
    </source>
</evidence>
<dbReference type="Proteomes" id="UP000215181">
    <property type="component" value="Unassembled WGS sequence"/>
</dbReference>
<sequence>MIKNRLIDPLIAHVRRHPMRSALLVLLTAATSAAFWQSDNASIPQQPQAQWVQVQPQLVEQQLGLVGRIQAARQETLSAPFEGVIRDVLVQEGQTVEAGQTLLRLDPAQIEIQLRQAQAELLKAQREAHQLRNWDGSPEVSRARRAVQTARSTLEATQANLRDTRALFERGIVARMEVDTLAQQVRTQQQDLLAARDELRTAESRGQGEERKIAEMELTNAQARYQAVTAQSERRVLRAPFPGVVARPSVPEGGKALIAQAGVQVTQGTPLLTVIGLDRIQVLTRVEETDLHQLREGMPVQITGDGFAGITLTGRIAAIAVQGNAADAPGAAAHYDIVIAVDTPQTEAAQVRLGMSARLAVSLYRNEQGIVVPPQALTTDSDGSTYVMFRATADTAPSKIPVVPGRAITEGIEVQGLQAGYVLVP</sequence>
<evidence type="ECO:0000313" key="5">
    <source>
        <dbReference type="EMBL" id="OYD54505.1"/>
    </source>
</evidence>
<reference evidence="5 6" key="1">
    <citation type="submission" date="2017-07" db="EMBL/GenBank/DDBJ databases">
        <title>Thauera sp. KNDSS-Mac4 genome sequence and assembly.</title>
        <authorList>
            <person name="Mayilraj S."/>
        </authorList>
    </citation>
    <scope>NUCLEOTIDE SEQUENCE [LARGE SCALE GENOMIC DNA]</scope>
    <source>
        <strain evidence="5 6">KNDSS-Mac4</strain>
    </source>
</reference>
<dbReference type="GeneID" id="300416251"/>